<evidence type="ECO:0000313" key="2">
    <source>
        <dbReference type="EMBL" id="AEJ94061.1"/>
    </source>
</evidence>
<organism evidence="2 3">
    <name type="scientific">Mycobacterium phage Thibault</name>
    <dbReference type="NCBI Taxonomy" id="1052673"/>
    <lineage>
        <taxon>Viruses</taxon>
        <taxon>Duplodnaviria</taxon>
        <taxon>Heunggongvirae</taxon>
        <taxon>Uroviricota</taxon>
        <taxon>Caudoviricetes</taxon>
        <taxon>Omegavirus</taxon>
        <taxon>Omegavirus thibault</taxon>
    </lineage>
</organism>
<evidence type="ECO:0000313" key="3">
    <source>
        <dbReference type="Proteomes" id="UP000008391"/>
    </source>
</evidence>
<sequence length="446" mass="50677">MKFDPPANSNYACTVVKIPATITLPGLDNLVGVPVLGHQALTQKDKQAGELALAFTAEIQLSEEYAAYNNLFRDSSLNRDQVEKGYLEANRRIRALKLRGHRSDALLMPLESLAYTGVDVSQLQEGDVFDAVNGHEICRKYTLPVKRQPQAKSKVEKAFKRVDTKLFPEHISTDQFHRNQRLLRPGREIVITQKLHGTSIRVGRVPCLRQKGRLERLLNRWLPTPDYTYDAVFGSRKVIKDVNNPNQNHYYQSDIWTDYGKKIADLIPEGYIVYGELIGWTPVKDGMQFDTSPIQKNYTYNLPEGQAELYVYRVATINTQGTLADLPWDAVKEFCLARGLKWTPEMGRVSFGPQTLWSAEDIEQYVNELMDMRYADYYDEVVAKDEELAAIFERPIPLSDKKTVDEGVVLRQEGIVPVLLKAKAPAFLLHETKLLDAEEQDIESAA</sequence>
<proteinExistence type="predicted"/>
<dbReference type="GeneID" id="18566073"/>
<keyword evidence="3" id="KW-1185">Reference proteome</keyword>
<dbReference type="InterPro" id="IPR021122">
    <property type="entry name" value="RNA_ligase_dom_REL/Rnl2"/>
</dbReference>
<protein>
    <submittedName>
        <fullName evidence="2">RNA ligase</fullName>
    </submittedName>
</protein>
<dbReference type="SUPFAM" id="SSF56091">
    <property type="entry name" value="DNA ligase/mRNA capping enzyme, catalytic domain"/>
    <property type="match status" value="1"/>
</dbReference>
<dbReference type="GO" id="GO:0016874">
    <property type="term" value="F:ligase activity"/>
    <property type="evidence" value="ECO:0007669"/>
    <property type="project" value="UniProtKB-KW"/>
</dbReference>
<dbReference type="Proteomes" id="UP000008391">
    <property type="component" value="Segment"/>
</dbReference>
<name>G1FGK4_9CAUD</name>
<dbReference type="KEGG" id="vg:18566073"/>
<dbReference type="Pfam" id="PF09414">
    <property type="entry name" value="RNA_ligase"/>
    <property type="match status" value="1"/>
</dbReference>
<dbReference type="OrthoDB" id="2185at10239"/>
<accession>G1FGK4</accession>
<feature type="domain" description="RNA ligase" evidence="1">
    <location>
        <begin position="187"/>
        <end position="413"/>
    </location>
</feature>
<evidence type="ECO:0000259" key="1">
    <source>
        <dbReference type="Pfam" id="PF09414"/>
    </source>
</evidence>
<keyword evidence="2" id="KW-0436">Ligase</keyword>
<dbReference type="RefSeq" id="YP_009018150.1">
    <property type="nucleotide sequence ID" value="NC_023738.1"/>
</dbReference>
<reference evidence="2 3" key="1">
    <citation type="journal article" date="2012" name="J. Virol.">
        <title>Complete Genome Sequences of 138 Mycobacteriophages.</title>
        <authorList>
            <consortium name="the Science Education Alliance Phage Hunters Advancing Genomics and Evolutionary Science Program"/>
            <consortium name="the KwaZulu-Natal Research Institute for Tuberculosis and HIV Mycobacterial Genetics Course Students"/>
            <consortium name="the Phage Hunters Integrating Research and Education Program"/>
            <person name="Hatfull G.F."/>
        </authorList>
    </citation>
    <scope>NUCLEOTIDE SEQUENCE [LARGE SCALE GENOMIC DNA]</scope>
</reference>
<dbReference type="EMBL" id="JN201525">
    <property type="protein sequence ID" value="AEJ94061.1"/>
    <property type="molecule type" value="Genomic_DNA"/>
</dbReference>
<gene>
    <name evidence="2" type="primary">139</name>
    <name evidence="2" type="ORF">THIBAULT_139</name>
</gene>